<dbReference type="Proteomes" id="UP000284763">
    <property type="component" value="Unassembled WGS sequence"/>
</dbReference>
<dbReference type="Pfam" id="PF12367">
    <property type="entry name" value="PFO_beta_C"/>
    <property type="match status" value="1"/>
</dbReference>
<dbReference type="InterPro" id="IPR032686">
    <property type="entry name" value="PFO_beta_C"/>
</dbReference>
<dbReference type="AlphaFoldDB" id="A0A424Z4U1"/>
<name>A0A424Z4U1_9EURY</name>
<feature type="domain" description="Pyruvate ferredoxin oxidoreductase beta subunit C-terminal" evidence="1">
    <location>
        <begin position="10"/>
        <end position="73"/>
    </location>
</feature>
<feature type="non-terminal residue" evidence="2">
    <location>
        <position position="1"/>
    </location>
</feature>
<gene>
    <name evidence="2" type="ORF">D5R95_00125</name>
</gene>
<evidence type="ECO:0000313" key="3">
    <source>
        <dbReference type="Proteomes" id="UP000284763"/>
    </source>
</evidence>
<comment type="caution">
    <text evidence="2">The sequence shown here is derived from an EMBL/GenBank/DDBJ whole genome shotgun (WGS) entry which is preliminary data.</text>
</comment>
<proteinExistence type="predicted"/>
<dbReference type="EMBL" id="QZAB01000013">
    <property type="protein sequence ID" value="RQD92898.1"/>
    <property type="molecule type" value="Genomic_DNA"/>
</dbReference>
<accession>A0A424Z4U1</accession>
<sequence>FALVDILQPCVTFNKLNTYKWYQERVYNLDDEGHDPHDQQEAFRKSLEFGDKIPTGIFYENKENYLNTYEQNVGVDDQALTKKSDDSRDITALMLEFT</sequence>
<reference evidence="2 3" key="1">
    <citation type="submission" date="2018-08" db="EMBL/GenBank/DDBJ databases">
        <title>The metabolism and importance of syntrophic acetate oxidation coupled to methane or sulfide production in haloalkaline environments.</title>
        <authorList>
            <person name="Timmers P.H.A."/>
            <person name="Vavourakis C.D."/>
            <person name="Sorokin D.Y."/>
            <person name="Sinninghe Damste J.S."/>
            <person name="Muyzer G."/>
            <person name="Stams A.J.M."/>
            <person name="Plugge C.M."/>
        </authorList>
    </citation>
    <scope>NUCLEOTIDE SEQUENCE [LARGE SCALE GENOMIC DNA]</scope>
    <source>
        <strain evidence="2">MSAO_Arc3</strain>
    </source>
</reference>
<dbReference type="GO" id="GO:0006082">
    <property type="term" value="P:organic acid metabolic process"/>
    <property type="evidence" value="ECO:0007669"/>
    <property type="project" value="UniProtKB-ARBA"/>
</dbReference>
<organism evidence="2 3">
    <name type="scientific">Methanosalsum natronophilum</name>
    <dbReference type="NCBI Taxonomy" id="768733"/>
    <lineage>
        <taxon>Archaea</taxon>
        <taxon>Methanobacteriati</taxon>
        <taxon>Methanobacteriota</taxon>
        <taxon>Stenosarchaea group</taxon>
        <taxon>Methanomicrobia</taxon>
        <taxon>Methanosarcinales</taxon>
        <taxon>Methanosarcinaceae</taxon>
        <taxon>Methanosalsum</taxon>
    </lineage>
</organism>
<protein>
    <submittedName>
        <fullName evidence="2">2-oxoacid ferredoxin oxidoreductase</fullName>
    </submittedName>
</protein>
<dbReference type="InterPro" id="IPR029061">
    <property type="entry name" value="THDP-binding"/>
</dbReference>
<evidence type="ECO:0000313" key="2">
    <source>
        <dbReference type="EMBL" id="RQD92898.1"/>
    </source>
</evidence>
<evidence type="ECO:0000259" key="1">
    <source>
        <dbReference type="Pfam" id="PF12367"/>
    </source>
</evidence>
<dbReference type="SUPFAM" id="SSF52518">
    <property type="entry name" value="Thiamin diphosphate-binding fold (THDP-binding)"/>
    <property type="match status" value="1"/>
</dbReference>
<dbReference type="GO" id="GO:0044272">
    <property type="term" value="P:sulfur compound biosynthetic process"/>
    <property type="evidence" value="ECO:0007669"/>
    <property type="project" value="UniProtKB-ARBA"/>
</dbReference>